<dbReference type="Proteomes" id="UP000660454">
    <property type="component" value="Unassembled WGS sequence"/>
</dbReference>
<gene>
    <name evidence="3" type="ORF">Msi02_37370</name>
</gene>
<keyword evidence="2" id="KW-0812">Transmembrane</keyword>
<name>A0ABQ4GNI0_9ACTN</name>
<keyword evidence="2" id="KW-0472">Membrane</keyword>
<feature type="transmembrane region" description="Helical" evidence="2">
    <location>
        <begin position="37"/>
        <end position="57"/>
    </location>
</feature>
<evidence type="ECO:0000313" key="3">
    <source>
        <dbReference type="EMBL" id="GIH62920.1"/>
    </source>
</evidence>
<keyword evidence="2" id="KW-1133">Transmembrane helix</keyword>
<proteinExistence type="predicted"/>
<evidence type="ECO:0000256" key="1">
    <source>
        <dbReference type="SAM" id="MobiDB-lite"/>
    </source>
</evidence>
<feature type="transmembrane region" description="Helical" evidence="2">
    <location>
        <begin position="63"/>
        <end position="85"/>
    </location>
</feature>
<dbReference type="Pfam" id="PF19870">
    <property type="entry name" value="DUF6343"/>
    <property type="match status" value="1"/>
</dbReference>
<feature type="region of interest" description="Disordered" evidence="1">
    <location>
        <begin position="1"/>
        <end position="23"/>
    </location>
</feature>
<organism evidence="3 4">
    <name type="scientific">Microbispora siamensis</name>
    <dbReference type="NCBI Taxonomy" id="564413"/>
    <lineage>
        <taxon>Bacteria</taxon>
        <taxon>Bacillati</taxon>
        <taxon>Actinomycetota</taxon>
        <taxon>Actinomycetes</taxon>
        <taxon>Streptosporangiales</taxon>
        <taxon>Streptosporangiaceae</taxon>
        <taxon>Microbispora</taxon>
    </lineage>
</organism>
<dbReference type="EMBL" id="BOOF01000019">
    <property type="protein sequence ID" value="GIH62920.1"/>
    <property type="molecule type" value="Genomic_DNA"/>
</dbReference>
<keyword evidence="4" id="KW-1185">Reference proteome</keyword>
<evidence type="ECO:0000256" key="2">
    <source>
        <dbReference type="SAM" id="Phobius"/>
    </source>
</evidence>
<protein>
    <submittedName>
        <fullName evidence="3">Uncharacterized protein</fullName>
    </submittedName>
</protein>
<accession>A0ABQ4GNI0</accession>
<dbReference type="InterPro" id="IPR045924">
    <property type="entry name" value="DUF6343"/>
</dbReference>
<reference evidence="3 4" key="1">
    <citation type="submission" date="2021-01" db="EMBL/GenBank/DDBJ databases">
        <title>Whole genome shotgun sequence of Microbispora siamensis NBRC 104113.</title>
        <authorList>
            <person name="Komaki H."/>
            <person name="Tamura T."/>
        </authorList>
    </citation>
    <scope>NUCLEOTIDE SEQUENCE [LARGE SCALE GENOMIC DNA]</scope>
    <source>
        <strain evidence="3 4">NBRC 104113</strain>
    </source>
</reference>
<dbReference type="RefSeq" id="WP_204049514.1">
    <property type="nucleotide sequence ID" value="NZ_BOOF01000019.1"/>
</dbReference>
<sequence length="91" mass="9666">MEKRRHGRTGSPRGSSSPRDRFWSVFSPTSEPPRSALGLRMVLAVFGLVVCGFIAITGYAAGLVVPAVVATVLAIVAAADFVVLVRRRAGR</sequence>
<comment type="caution">
    <text evidence="3">The sequence shown here is derived from an EMBL/GenBank/DDBJ whole genome shotgun (WGS) entry which is preliminary data.</text>
</comment>
<evidence type="ECO:0000313" key="4">
    <source>
        <dbReference type="Proteomes" id="UP000660454"/>
    </source>
</evidence>